<comment type="similarity">
    <text evidence="1">Belongs to the glycosyl hydrolase 24 family.</text>
</comment>
<dbReference type="AlphaFoldDB" id="A0A4Y6U8S9"/>
<dbReference type="GO" id="GO:0016998">
    <property type="term" value="P:cell wall macromolecule catabolic process"/>
    <property type="evidence" value="ECO:0007669"/>
    <property type="project" value="InterPro"/>
</dbReference>
<dbReference type="OrthoDB" id="5327667at2"/>
<dbReference type="EMBL" id="CP038231">
    <property type="protein sequence ID" value="QDH12857.1"/>
    <property type="molecule type" value="Genomic_DNA"/>
</dbReference>
<dbReference type="Gene3D" id="1.10.1740.240">
    <property type="match status" value="1"/>
</dbReference>
<dbReference type="GO" id="GO:0009253">
    <property type="term" value="P:peptidoglycan catabolic process"/>
    <property type="evidence" value="ECO:0007669"/>
    <property type="project" value="InterPro"/>
</dbReference>
<organism evidence="2 3">
    <name type="scientific">Formicincola oecophyllae</name>
    <dbReference type="NCBI Taxonomy" id="2558361"/>
    <lineage>
        <taxon>Bacteria</taxon>
        <taxon>Pseudomonadati</taxon>
        <taxon>Pseudomonadota</taxon>
        <taxon>Alphaproteobacteria</taxon>
        <taxon>Acetobacterales</taxon>
        <taxon>Acetobacteraceae</taxon>
        <taxon>Formicincola</taxon>
    </lineage>
</organism>
<comment type="catalytic activity">
    <reaction evidence="1">
        <text>Hydrolysis of (1-&gt;4)-beta-linkages between N-acetylmuramic acid and N-acetyl-D-glucosamine residues in a peptidoglycan and between N-acetyl-D-glucosamine residues in chitodextrins.</text>
        <dbReference type="EC" id="3.2.1.17"/>
    </reaction>
</comment>
<dbReference type="Pfam" id="PF00959">
    <property type="entry name" value="Phage_lysozyme"/>
    <property type="match status" value="1"/>
</dbReference>
<gene>
    <name evidence="2" type="ORF">E3E12_00025</name>
</gene>
<sequence length="174" mass="19095">MHTLHDDIENASKREAAQTTALALSLVQRFEGFKADPYRCPSGHWTIGYGQTLGHGWPVSGLSAPVAELEARAELEKPFSGLQAQQGTRGTGAMSNAAFSELPVGHGVAIKHSFHSIPNFERLEKTVVTGCRQNWLEERDRWAHSAFTGCLQPLKRESVLVPLSPPLSPKTYYA</sequence>
<dbReference type="Proteomes" id="UP000318709">
    <property type="component" value="Chromosome"/>
</dbReference>
<accession>A0A4Y6U8S9</accession>
<keyword evidence="1" id="KW-0081">Bacteriolytic enzyme</keyword>
<dbReference type="SUPFAM" id="SSF53955">
    <property type="entry name" value="Lysozyme-like"/>
    <property type="match status" value="1"/>
</dbReference>
<evidence type="ECO:0000313" key="2">
    <source>
        <dbReference type="EMBL" id="QDH12857.1"/>
    </source>
</evidence>
<keyword evidence="1" id="KW-0929">Antimicrobial</keyword>
<dbReference type="GO" id="GO:0003796">
    <property type="term" value="F:lysozyme activity"/>
    <property type="evidence" value="ECO:0007669"/>
    <property type="project" value="UniProtKB-EC"/>
</dbReference>
<keyword evidence="1" id="KW-0326">Glycosidase</keyword>
<evidence type="ECO:0000313" key="3">
    <source>
        <dbReference type="Proteomes" id="UP000318709"/>
    </source>
</evidence>
<evidence type="ECO:0000256" key="1">
    <source>
        <dbReference type="RuleBase" id="RU003788"/>
    </source>
</evidence>
<dbReference type="InterPro" id="IPR023346">
    <property type="entry name" value="Lysozyme-like_dom_sf"/>
</dbReference>
<dbReference type="EC" id="3.2.1.17" evidence="1"/>
<dbReference type="InterPro" id="IPR002196">
    <property type="entry name" value="Glyco_hydro_24"/>
</dbReference>
<name>A0A4Y6U8S9_9PROT</name>
<dbReference type="RefSeq" id="WP_141442499.1">
    <property type="nucleotide sequence ID" value="NZ_CP038231.1"/>
</dbReference>
<proteinExistence type="inferred from homology"/>
<keyword evidence="3" id="KW-1185">Reference proteome</keyword>
<protein>
    <recommendedName>
        <fullName evidence="1">Lysozyme</fullName>
        <ecNumber evidence="1">3.2.1.17</ecNumber>
    </recommendedName>
</protein>
<reference evidence="2 3" key="1">
    <citation type="submission" date="2019-03" db="EMBL/GenBank/DDBJ databases">
        <title>The complete genome sequence of Swingsia_sp. F3b2 LMG30590(T).</title>
        <authorList>
            <person name="Chua K.-O."/>
            <person name="Chan K.-G."/>
            <person name="See-Too W.-S."/>
        </authorList>
    </citation>
    <scope>NUCLEOTIDE SEQUENCE [LARGE SCALE GENOMIC DNA]</scope>
    <source>
        <strain evidence="2 3">F3b2</strain>
    </source>
</reference>
<dbReference type="GO" id="GO:0042742">
    <property type="term" value="P:defense response to bacterium"/>
    <property type="evidence" value="ECO:0007669"/>
    <property type="project" value="UniProtKB-KW"/>
</dbReference>
<dbReference type="KEGG" id="swf:E3E12_00025"/>
<keyword evidence="1" id="KW-0378">Hydrolase</keyword>
<dbReference type="GO" id="GO:0031640">
    <property type="term" value="P:killing of cells of another organism"/>
    <property type="evidence" value="ECO:0007669"/>
    <property type="project" value="UniProtKB-KW"/>
</dbReference>